<dbReference type="Gene3D" id="2.40.30.10">
    <property type="entry name" value="Translation factors"/>
    <property type="match status" value="1"/>
</dbReference>
<dbReference type="Gene3D" id="3.40.50.300">
    <property type="entry name" value="P-loop containing nucleotide triphosphate hydrolases"/>
    <property type="match status" value="1"/>
</dbReference>
<dbReference type="InterPro" id="IPR035647">
    <property type="entry name" value="EFG_III/V"/>
</dbReference>
<dbReference type="Gene3D" id="3.30.70.870">
    <property type="entry name" value="Elongation Factor G (Translational Gtpase), domain 3"/>
    <property type="match status" value="1"/>
</dbReference>
<dbReference type="OrthoDB" id="9801472at2"/>
<dbReference type="PANTHER" id="PTHR43261">
    <property type="entry name" value="TRANSLATION ELONGATION FACTOR G-RELATED"/>
    <property type="match status" value="1"/>
</dbReference>
<protein>
    <submittedName>
        <fullName evidence="7">Small GTP-binding protein domain-containing protein</fullName>
    </submittedName>
</protein>
<gene>
    <name evidence="7" type="ORF">SAMN02745248_01992</name>
</gene>
<proteinExistence type="predicted"/>
<dbReference type="InterPro" id="IPR027417">
    <property type="entry name" value="P-loop_NTPase"/>
</dbReference>
<dbReference type="SUPFAM" id="SSF50447">
    <property type="entry name" value="Translation proteins"/>
    <property type="match status" value="1"/>
</dbReference>
<dbReference type="RefSeq" id="WP_072903940.1">
    <property type="nucleotide sequence ID" value="NZ_FRAD01000016.1"/>
</dbReference>
<evidence type="ECO:0000313" key="8">
    <source>
        <dbReference type="Proteomes" id="UP000183952"/>
    </source>
</evidence>
<dbReference type="InterPro" id="IPR000795">
    <property type="entry name" value="T_Tr_GTP-bd_dom"/>
</dbReference>
<keyword evidence="3" id="KW-0648">Protein biosynthesis</keyword>
<dbReference type="PRINTS" id="PR00315">
    <property type="entry name" value="ELONGATNFCT"/>
</dbReference>
<feature type="domain" description="Tr-type G" evidence="6">
    <location>
        <begin position="1"/>
        <end position="234"/>
    </location>
</feature>
<organism evidence="7 8">
    <name type="scientific">Hathewaya proteolytica DSM 3090</name>
    <dbReference type="NCBI Taxonomy" id="1121331"/>
    <lineage>
        <taxon>Bacteria</taxon>
        <taxon>Bacillati</taxon>
        <taxon>Bacillota</taxon>
        <taxon>Clostridia</taxon>
        <taxon>Eubacteriales</taxon>
        <taxon>Clostridiaceae</taxon>
        <taxon>Hathewaya</taxon>
    </lineage>
</organism>
<dbReference type="GO" id="GO:0003924">
    <property type="term" value="F:GTPase activity"/>
    <property type="evidence" value="ECO:0007669"/>
    <property type="project" value="InterPro"/>
</dbReference>
<dbReference type="Gene3D" id="3.30.230.10">
    <property type="match status" value="1"/>
</dbReference>
<evidence type="ECO:0000256" key="4">
    <source>
        <dbReference type="ARBA" id="ARBA00023134"/>
    </source>
</evidence>
<dbReference type="GO" id="GO:0032790">
    <property type="term" value="P:ribosome disassembly"/>
    <property type="evidence" value="ECO:0007669"/>
    <property type="project" value="TreeGrafter"/>
</dbReference>
<dbReference type="PROSITE" id="PS51722">
    <property type="entry name" value="G_TR_2"/>
    <property type="match status" value="1"/>
</dbReference>
<dbReference type="InterPro" id="IPR005225">
    <property type="entry name" value="Small_GTP-bd"/>
</dbReference>
<evidence type="ECO:0000259" key="6">
    <source>
        <dbReference type="PROSITE" id="PS51722"/>
    </source>
</evidence>
<dbReference type="Pfam" id="PF00679">
    <property type="entry name" value="EFG_C"/>
    <property type="match status" value="1"/>
</dbReference>
<dbReference type="Pfam" id="PF00009">
    <property type="entry name" value="GTP_EFTU"/>
    <property type="match status" value="1"/>
</dbReference>
<accession>A0A1M6QER8</accession>
<dbReference type="PANTHER" id="PTHR43261:SF1">
    <property type="entry name" value="RIBOSOME-RELEASING FACTOR 2, MITOCHONDRIAL"/>
    <property type="match status" value="1"/>
</dbReference>
<dbReference type="InterPro" id="IPR000640">
    <property type="entry name" value="EFG_V-like"/>
</dbReference>
<dbReference type="InterPro" id="IPR035650">
    <property type="entry name" value="Tet_C"/>
</dbReference>
<dbReference type="PRINTS" id="PR01037">
    <property type="entry name" value="TCRTETOQM"/>
</dbReference>
<evidence type="ECO:0000256" key="5">
    <source>
        <dbReference type="ARBA" id="ARBA00023251"/>
    </source>
</evidence>
<evidence type="ECO:0000256" key="2">
    <source>
        <dbReference type="ARBA" id="ARBA00022741"/>
    </source>
</evidence>
<name>A0A1M6QER8_9CLOT</name>
<dbReference type="Pfam" id="PF03764">
    <property type="entry name" value="EFG_IV"/>
    <property type="match status" value="1"/>
</dbReference>
<dbReference type="Pfam" id="PF22042">
    <property type="entry name" value="EF-G_D2"/>
    <property type="match status" value="1"/>
</dbReference>
<reference evidence="7 8" key="1">
    <citation type="submission" date="2016-11" db="EMBL/GenBank/DDBJ databases">
        <authorList>
            <person name="Jaros S."/>
            <person name="Januszkiewicz K."/>
            <person name="Wedrychowicz H."/>
        </authorList>
    </citation>
    <scope>NUCLEOTIDE SEQUENCE [LARGE SCALE GENOMIC DNA]</scope>
    <source>
        <strain evidence="7 8">DSM 3090</strain>
    </source>
</reference>
<dbReference type="GO" id="GO:0005525">
    <property type="term" value="F:GTP binding"/>
    <property type="evidence" value="ECO:0007669"/>
    <property type="project" value="UniProtKB-KW"/>
</dbReference>
<dbReference type="STRING" id="1121331.SAMN02745248_01992"/>
<comment type="function">
    <text evidence="1">Abolishes the inhibitory effect of tetracyclin on protein synthesis by a non-covalent modification of the ribosomes.</text>
</comment>
<dbReference type="EMBL" id="FRAD01000016">
    <property type="protein sequence ID" value="SHK18543.1"/>
    <property type="molecule type" value="Genomic_DNA"/>
</dbReference>
<sequence>MKKTIGIFAHVDAGKTTFSEQILYHTESIRKRGRVDNKEAFLDDNEIERRRGITIFSGVGSFNYNNDQYFLLDTPGHIDFSPEMERTISILDYAIIIISAVEGIQGHTDTIWRLLSKHSVPTFLFINKIDRTGADVGNVIEDIKKKFSKDLCVFSTNDTLGNLSERNVEIIAEKDDELLERYFNGDYDETLWIDTLKKLISKRKIFIIGSGSALQDQGIEEFFNIFAELTFTKYNESLDKELKARVLKIKYDDKGSRVTFAKVLSGSIAVKQDIDYEVMDENFTEKINEIRQYHGNGYTRMNKAEAGDVVSIVGISSLKAGMGINMENEEYKDMVPTLKAKVIFDEKLNPKDVLQYFKILEAEEDSLNVAWSEELQQLSVSIMGKVQIEVLKEILHSRFNLPVEFATPEILYKETIKGVTYGYGHFEPLRHYSEVNLKIEAAPVGSGIIFENQCTNDMLPPGYQNLVRTHIFEREHHGILTGSALTDLKITLINARAHIKHTCGGDFRQATKRALRQGLESGDNVLLEPFYKFNIEVNLDYMGRIISDIQRLYGSFEEPVINGDRVSIRGIGPVSTFMDYALEFQDFTRGTGSLSFIFHGYDVCHNSEEVIEKIAYDKDADAEYPSSSVFCTKGAGYSVPWYEAKEHMHCLK</sequence>
<dbReference type="Proteomes" id="UP000183952">
    <property type="component" value="Unassembled WGS sequence"/>
</dbReference>
<dbReference type="GO" id="GO:0006412">
    <property type="term" value="P:translation"/>
    <property type="evidence" value="ECO:0007669"/>
    <property type="project" value="UniProtKB-KW"/>
</dbReference>
<dbReference type="CDD" id="cd03711">
    <property type="entry name" value="Tet_C"/>
    <property type="match status" value="1"/>
</dbReference>
<dbReference type="InterPro" id="IPR005517">
    <property type="entry name" value="Transl_elong_EFG/EF2_IV"/>
</dbReference>
<evidence type="ECO:0000313" key="7">
    <source>
        <dbReference type="EMBL" id="SHK18543.1"/>
    </source>
</evidence>
<dbReference type="SMART" id="SM00838">
    <property type="entry name" value="EFG_C"/>
    <property type="match status" value="1"/>
</dbReference>
<dbReference type="InterPro" id="IPR020568">
    <property type="entry name" value="Ribosomal_Su5_D2-typ_SF"/>
</dbReference>
<dbReference type="NCBIfam" id="TIGR00231">
    <property type="entry name" value="small_GTP"/>
    <property type="match status" value="1"/>
</dbReference>
<dbReference type="GO" id="GO:0046677">
    <property type="term" value="P:response to antibiotic"/>
    <property type="evidence" value="ECO:0007669"/>
    <property type="project" value="UniProtKB-KW"/>
</dbReference>
<dbReference type="SUPFAM" id="SSF54211">
    <property type="entry name" value="Ribosomal protein S5 domain 2-like"/>
    <property type="match status" value="1"/>
</dbReference>
<dbReference type="SMART" id="SM00889">
    <property type="entry name" value="EFG_IV"/>
    <property type="match status" value="1"/>
</dbReference>
<dbReference type="SUPFAM" id="SSF52540">
    <property type="entry name" value="P-loop containing nucleoside triphosphate hydrolases"/>
    <property type="match status" value="1"/>
</dbReference>
<dbReference type="Gene3D" id="3.30.70.240">
    <property type="match status" value="1"/>
</dbReference>
<keyword evidence="2" id="KW-0547">Nucleotide-binding</keyword>
<dbReference type="InterPro" id="IPR009000">
    <property type="entry name" value="Transl_B-barrel_sf"/>
</dbReference>
<keyword evidence="5" id="KW-0046">Antibiotic resistance</keyword>
<keyword evidence="4" id="KW-0342">GTP-binding</keyword>
<evidence type="ECO:0000256" key="3">
    <source>
        <dbReference type="ARBA" id="ARBA00022917"/>
    </source>
</evidence>
<dbReference type="InterPro" id="IPR014721">
    <property type="entry name" value="Ribsml_uS5_D2-typ_fold_subgr"/>
</dbReference>
<dbReference type="InterPro" id="IPR053905">
    <property type="entry name" value="EF-G-like_DII"/>
</dbReference>
<dbReference type="SUPFAM" id="SSF54980">
    <property type="entry name" value="EF-G C-terminal domain-like"/>
    <property type="match status" value="2"/>
</dbReference>
<dbReference type="AlphaFoldDB" id="A0A1M6QER8"/>
<evidence type="ECO:0000256" key="1">
    <source>
        <dbReference type="ARBA" id="ARBA00003987"/>
    </source>
</evidence>
<keyword evidence="8" id="KW-1185">Reference proteome</keyword>